<dbReference type="AlphaFoldDB" id="D6TYZ0"/>
<dbReference type="InterPro" id="IPR000182">
    <property type="entry name" value="GNAT_dom"/>
</dbReference>
<feature type="domain" description="N-acetyltransferase" evidence="1">
    <location>
        <begin position="10"/>
        <end position="147"/>
    </location>
</feature>
<proteinExistence type="predicted"/>
<dbReference type="OrthoDB" id="3216107at2"/>
<sequence length="151" mass="17746">MEHEWRRGDYVISTDQTKLDLEMISHFLTTSYWAKDISLERVKRALEHSLVFGIYRDNRQVGFARLVTDYATFAYLDDVFILEAFRGQGLSIWLLNVIRAHPDVQGLRRWLLLTADAQGLYQKVGFTAPQRPERFMEIFIPDTYTQEKNAL</sequence>
<protein>
    <submittedName>
        <fullName evidence="2">GCN5-related N-acetyltransferase</fullName>
    </submittedName>
</protein>
<comment type="caution">
    <text evidence="2">The sequence shown here is derived from an EMBL/GenBank/DDBJ whole genome shotgun (WGS) entry which is preliminary data.</text>
</comment>
<organism evidence="2 3">
    <name type="scientific">Ktedonobacter racemifer DSM 44963</name>
    <dbReference type="NCBI Taxonomy" id="485913"/>
    <lineage>
        <taxon>Bacteria</taxon>
        <taxon>Bacillati</taxon>
        <taxon>Chloroflexota</taxon>
        <taxon>Ktedonobacteria</taxon>
        <taxon>Ktedonobacterales</taxon>
        <taxon>Ktedonobacteraceae</taxon>
        <taxon>Ktedonobacter</taxon>
    </lineage>
</organism>
<dbReference type="Proteomes" id="UP000004508">
    <property type="component" value="Unassembled WGS sequence"/>
</dbReference>
<evidence type="ECO:0000313" key="3">
    <source>
        <dbReference type="Proteomes" id="UP000004508"/>
    </source>
</evidence>
<dbReference type="RefSeq" id="WP_007919355.1">
    <property type="nucleotide sequence ID" value="NZ_ADVG01000004.1"/>
</dbReference>
<name>D6TYZ0_KTERA</name>
<accession>D6TYZ0</accession>
<keyword evidence="2" id="KW-0808">Transferase</keyword>
<dbReference type="Pfam" id="PF13508">
    <property type="entry name" value="Acetyltransf_7"/>
    <property type="match status" value="1"/>
</dbReference>
<dbReference type="Gene3D" id="3.40.630.30">
    <property type="match status" value="1"/>
</dbReference>
<dbReference type="eggNOG" id="COG0454">
    <property type="taxonomic scope" value="Bacteria"/>
</dbReference>
<dbReference type="CDD" id="cd04301">
    <property type="entry name" value="NAT_SF"/>
    <property type="match status" value="1"/>
</dbReference>
<dbReference type="InParanoid" id="D6TYZ0"/>
<dbReference type="GO" id="GO:0016747">
    <property type="term" value="F:acyltransferase activity, transferring groups other than amino-acyl groups"/>
    <property type="evidence" value="ECO:0007669"/>
    <property type="project" value="InterPro"/>
</dbReference>
<dbReference type="InterPro" id="IPR016181">
    <property type="entry name" value="Acyl_CoA_acyltransferase"/>
</dbReference>
<dbReference type="EMBL" id="ADVG01000004">
    <property type="protein sequence ID" value="EFH81780.1"/>
    <property type="molecule type" value="Genomic_DNA"/>
</dbReference>
<dbReference type="PANTHER" id="PTHR43233">
    <property type="entry name" value="FAMILY N-ACETYLTRANSFERASE, PUTATIVE (AFU_ORTHOLOGUE AFUA_6G03350)-RELATED"/>
    <property type="match status" value="1"/>
</dbReference>
<reference evidence="2 3" key="1">
    <citation type="journal article" date="2011" name="Stand. Genomic Sci.">
        <title>Non-contiguous finished genome sequence and contextual data of the filamentous soil bacterium Ktedonobacter racemifer type strain (SOSP1-21).</title>
        <authorList>
            <person name="Chang Y.J."/>
            <person name="Land M."/>
            <person name="Hauser L."/>
            <person name="Chertkov O."/>
            <person name="Del Rio T.G."/>
            <person name="Nolan M."/>
            <person name="Copeland A."/>
            <person name="Tice H."/>
            <person name="Cheng J.F."/>
            <person name="Lucas S."/>
            <person name="Han C."/>
            <person name="Goodwin L."/>
            <person name="Pitluck S."/>
            <person name="Ivanova N."/>
            <person name="Ovchinikova G."/>
            <person name="Pati A."/>
            <person name="Chen A."/>
            <person name="Palaniappan K."/>
            <person name="Mavromatis K."/>
            <person name="Liolios K."/>
            <person name="Brettin T."/>
            <person name="Fiebig A."/>
            <person name="Rohde M."/>
            <person name="Abt B."/>
            <person name="Goker M."/>
            <person name="Detter J.C."/>
            <person name="Woyke T."/>
            <person name="Bristow J."/>
            <person name="Eisen J.A."/>
            <person name="Markowitz V."/>
            <person name="Hugenholtz P."/>
            <person name="Kyrpides N.C."/>
            <person name="Klenk H.P."/>
            <person name="Lapidus A."/>
        </authorList>
    </citation>
    <scope>NUCLEOTIDE SEQUENCE [LARGE SCALE GENOMIC DNA]</scope>
    <source>
        <strain evidence="3">DSM 44963</strain>
    </source>
</reference>
<dbReference type="PROSITE" id="PS51186">
    <property type="entry name" value="GNAT"/>
    <property type="match status" value="1"/>
</dbReference>
<dbReference type="SUPFAM" id="SSF55729">
    <property type="entry name" value="Acyl-CoA N-acyltransferases (Nat)"/>
    <property type="match status" value="1"/>
</dbReference>
<evidence type="ECO:0000259" key="1">
    <source>
        <dbReference type="PROSITE" id="PS51186"/>
    </source>
</evidence>
<keyword evidence="3" id="KW-1185">Reference proteome</keyword>
<evidence type="ECO:0000313" key="2">
    <source>
        <dbReference type="EMBL" id="EFH81780.1"/>
    </source>
</evidence>
<dbReference type="InterPro" id="IPR053144">
    <property type="entry name" value="Acetyltransferase_Butenolide"/>
</dbReference>
<dbReference type="PANTHER" id="PTHR43233:SF1">
    <property type="entry name" value="FAMILY N-ACETYLTRANSFERASE, PUTATIVE (AFU_ORTHOLOGUE AFUA_6G03350)-RELATED"/>
    <property type="match status" value="1"/>
</dbReference>
<gene>
    <name evidence="2" type="ORF">Krac_2529</name>
</gene>